<comment type="caution">
    <text evidence="4">The sequence shown here is derived from an EMBL/GenBank/DDBJ whole genome shotgun (WGS) entry which is preliminary data.</text>
</comment>
<comment type="similarity">
    <text evidence="1">Belongs to the CapA family.</text>
</comment>
<dbReference type="PANTHER" id="PTHR33393:SF12">
    <property type="entry name" value="CAPSULE BIOSYNTHESIS PROTEIN CAPA"/>
    <property type="match status" value="1"/>
</dbReference>
<keyword evidence="5" id="KW-1185">Reference proteome</keyword>
<evidence type="ECO:0000256" key="2">
    <source>
        <dbReference type="SAM" id="Coils"/>
    </source>
</evidence>
<evidence type="ECO:0000313" key="4">
    <source>
        <dbReference type="EMBL" id="MBM6742943.1"/>
    </source>
</evidence>
<keyword evidence="2" id="KW-0175">Coiled coil</keyword>
<dbReference type="PANTHER" id="PTHR33393">
    <property type="entry name" value="POLYGLUTAMINE SYNTHESIS ACCESSORY PROTEIN RV0574C-RELATED"/>
    <property type="match status" value="1"/>
</dbReference>
<dbReference type="Gene3D" id="3.60.21.10">
    <property type="match status" value="1"/>
</dbReference>
<proteinExistence type="inferred from homology"/>
<dbReference type="InterPro" id="IPR052169">
    <property type="entry name" value="CW_Biosynth-Accessory"/>
</dbReference>
<evidence type="ECO:0000256" key="1">
    <source>
        <dbReference type="ARBA" id="ARBA00005662"/>
    </source>
</evidence>
<dbReference type="RefSeq" id="WP_204863577.1">
    <property type="nucleotide sequence ID" value="NZ_JACJKH010000002.1"/>
</dbReference>
<dbReference type="Proteomes" id="UP000775686">
    <property type="component" value="Unassembled WGS sequence"/>
</dbReference>
<dbReference type="SUPFAM" id="SSF56300">
    <property type="entry name" value="Metallo-dependent phosphatases"/>
    <property type="match status" value="1"/>
</dbReference>
<gene>
    <name evidence="4" type="ORF">H6A32_01230</name>
</gene>
<evidence type="ECO:0000313" key="5">
    <source>
        <dbReference type="Proteomes" id="UP000775686"/>
    </source>
</evidence>
<dbReference type="CDD" id="cd07381">
    <property type="entry name" value="MPP_CapA"/>
    <property type="match status" value="1"/>
</dbReference>
<reference evidence="4 5" key="1">
    <citation type="journal article" date="2021" name="Sci. Rep.">
        <title>The distribution of antibiotic resistance genes in chicken gut microbiota commensals.</title>
        <authorList>
            <person name="Juricova H."/>
            <person name="Matiasovicova J."/>
            <person name="Kubasova T."/>
            <person name="Cejkova D."/>
            <person name="Rychlik I."/>
        </authorList>
    </citation>
    <scope>NUCLEOTIDE SEQUENCE [LARGE SCALE GENOMIC DNA]</scope>
    <source>
        <strain evidence="4 5">An770</strain>
    </source>
</reference>
<evidence type="ECO:0000259" key="3">
    <source>
        <dbReference type="SMART" id="SM00854"/>
    </source>
</evidence>
<protein>
    <submittedName>
        <fullName evidence="4">CapA family protein</fullName>
    </submittedName>
</protein>
<organism evidence="4 5">
    <name type="scientific">Drancourtella massiliensis</name>
    <dbReference type="NCBI Taxonomy" id="1632013"/>
    <lineage>
        <taxon>Bacteria</taxon>
        <taxon>Bacillati</taxon>
        <taxon>Bacillota</taxon>
        <taxon>Clostridia</taxon>
        <taxon>Eubacteriales</taxon>
        <taxon>Oscillospiraceae</taxon>
        <taxon>Drancourtella</taxon>
    </lineage>
</organism>
<feature type="coiled-coil region" evidence="2">
    <location>
        <begin position="70"/>
        <end position="103"/>
    </location>
</feature>
<sequence length="447" mass="50787">MKTVTKEKRGWKAMTEEEKRRELARRKRIRREKRRKKLIWKRRILIGCMVLILVLIVGLISSIRSCHQKAVETDAKIQAEKEAKEKKKREEAEKKEKEEHTLRIVAVGDNFFHDTVLADGQQESGVWSYDYIYENVKEEIEGADLAVVNQETPIVSSHDNTSGYPTFGMPQEGGQALANLGFDVITMATNHSYDKGKEGVTDSLAFWESQETPPAVLGIHESAEDQQADRVKIIEKKAFKIAMMNYTTLINIGAPVPENESYAVDVYDEETVKADVERAKEEADIVMVFLHTGVEYQNEPDEATKERVEYLADLGVDVVIGTHPHVIRPYGMMERPDGKQMLVYYSLGNFVSGQQGISQLLEGMADMTFVKDPDTGEISIETYSMEPLVMHYEPGYSGYAVYPLEKYTEELAAASGVHQETNEDFSPESIQAYFEPYLKPQVFERSE</sequence>
<feature type="domain" description="Capsule synthesis protein CapA" evidence="3">
    <location>
        <begin position="103"/>
        <end position="354"/>
    </location>
</feature>
<name>A0ABS2EDI9_9FIRM</name>
<dbReference type="SMART" id="SM00854">
    <property type="entry name" value="PGA_cap"/>
    <property type="match status" value="1"/>
</dbReference>
<dbReference type="InterPro" id="IPR029052">
    <property type="entry name" value="Metallo-depent_PP-like"/>
</dbReference>
<accession>A0ABS2EDI9</accession>
<dbReference type="InterPro" id="IPR019079">
    <property type="entry name" value="Capsule_synth_CapA"/>
</dbReference>
<dbReference type="EMBL" id="JACJKH010000002">
    <property type="protein sequence ID" value="MBM6742943.1"/>
    <property type="molecule type" value="Genomic_DNA"/>
</dbReference>
<dbReference type="Pfam" id="PF09587">
    <property type="entry name" value="PGA_cap"/>
    <property type="match status" value="1"/>
</dbReference>